<reference evidence="2 3" key="1">
    <citation type="journal article" date="2017" name="BMC Biol.">
        <title>Genomic innovations, transcriptional plasticity and gene loss underlying the evolution and divergence of two highly polyphagous and invasive Helicoverpa pest species.</title>
        <authorList>
            <person name="Pearce S.L."/>
            <person name="Clarke D.F."/>
            <person name="East P.D."/>
            <person name="Elfekih S."/>
            <person name="Gordon K.H."/>
            <person name="Jermiin L.S."/>
            <person name="McGaughran A."/>
            <person name="Oakeshott J.G."/>
            <person name="Papanikolaou A."/>
            <person name="Perera O.P."/>
            <person name="Rane R.V."/>
            <person name="Richards S."/>
            <person name="Tay W.T."/>
            <person name="Walsh T.K."/>
            <person name="Anderson A."/>
            <person name="Anderson C.J."/>
            <person name="Asgari S."/>
            <person name="Board P.G."/>
            <person name="Bretschneider A."/>
            <person name="Campbell P.M."/>
            <person name="Chertemps T."/>
            <person name="Christeller J.T."/>
            <person name="Coppin C.W."/>
            <person name="Downes S.J."/>
            <person name="Duan G."/>
            <person name="Farnsworth C.A."/>
            <person name="Good R.T."/>
            <person name="Han L.B."/>
            <person name="Han Y.C."/>
            <person name="Hatje K."/>
            <person name="Horne I."/>
            <person name="Huang Y.P."/>
            <person name="Hughes D.S."/>
            <person name="Jacquin-Joly E."/>
            <person name="James W."/>
            <person name="Jhangiani S."/>
            <person name="Kollmar M."/>
            <person name="Kuwar S.S."/>
            <person name="Li S."/>
            <person name="Liu N.Y."/>
            <person name="Maibeche M.T."/>
            <person name="Miller J.R."/>
            <person name="Montagne N."/>
            <person name="Perry T."/>
            <person name="Qu J."/>
            <person name="Song S.V."/>
            <person name="Sutton G.G."/>
            <person name="Vogel H."/>
            <person name="Walenz B.P."/>
            <person name="Xu W."/>
            <person name="Zhang H.J."/>
            <person name="Zou Z."/>
            <person name="Batterham P."/>
            <person name="Edwards O.R."/>
            <person name="Feyereisen R."/>
            <person name="Gibbs R.A."/>
            <person name="Heckel D.G."/>
            <person name="McGrath A."/>
            <person name="Robin C."/>
            <person name="Scherer S.E."/>
            <person name="Worley K.C."/>
            <person name="Wu Y.D."/>
        </authorList>
    </citation>
    <scope>NUCLEOTIDE SEQUENCE [LARGE SCALE GENOMIC DNA]</scope>
    <source>
        <strain evidence="2">Harm_GR_Male_#8</strain>
        <tissue evidence="2">Whole organism</tissue>
    </source>
</reference>
<evidence type="ECO:0000256" key="1">
    <source>
        <dbReference type="SAM" id="MobiDB-lite"/>
    </source>
</evidence>
<proteinExistence type="predicted"/>
<evidence type="ECO:0000313" key="2">
    <source>
        <dbReference type="EMBL" id="PZC70651.1"/>
    </source>
</evidence>
<dbReference type="AlphaFoldDB" id="A0A2W1B5H4"/>
<dbReference type="PANTHER" id="PTHR33939">
    <property type="entry name" value="PROTEIN CBG22215"/>
    <property type="match status" value="1"/>
</dbReference>
<organism evidence="2 3">
    <name type="scientific">Helicoverpa armigera</name>
    <name type="common">Cotton bollworm</name>
    <name type="synonym">Heliothis armigera</name>
    <dbReference type="NCBI Taxonomy" id="29058"/>
    <lineage>
        <taxon>Eukaryota</taxon>
        <taxon>Metazoa</taxon>
        <taxon>Ecdysozoa</taxon>
        <taxon>Arthropoda</taxon>
        <taxon>Hexapoda</taxon>
        <taxon>Insecta</taxon>
        <taxon>Pterygota</taxon>
        <taxon>Neoptera</taxon>
        <taxon>Endopterygota</taxon>
        <taxon>Lepidoptera</taxon>
        <taxon>Glossata</taxon>
        <taxon>Ditrysia</taxon>
        <taxon>Noctuoidea</taxon>
        <taxon>Noctuidae</taxon>
        <taxon>Heliothinae</taxon>
        <taxon>Helicoverpa</taxon>
    </lineage>
</organism>
<keyword evidence="3" id="KW-1185">Reference proteome</keyword>
<sequence length="327" mass="37742">MNTDDLGAGPSGLQAQHVRTETASDAEQRQQPKRRGPKIEHDVKILSPKKKRSKQTPLHSAEKTTVLNIYKDIKGSQSESTPAYMTQLVNKTAEIAGISRATVYNILKEYNTEGRLQSPPPRQRKYSKSDEYDDIILSGIRRKIHSFFFDNELPTLDKILEAVNSDESLPDFKRSTLYNLIKNKLKFTYIKRSRRSALIDRQEIVLWRVKYLHEIKRLRNEEKKIYYLDETWLNEGHTKSKVWQDSTVKSSKEAHRAGLSTGLKNPTGKGKRLIIGHIGKTFFIINLLTKHFNKMSTPFSVTKNWLSLNTFPRSKIFMLLESSVQVH</sequence>
<dbReference type="Proteomes" id="UP000249218">
    <property type="component" value="Unassembled WGS sequence"/>
</dbReference>
<dbReference type="PANTHER" id="PTHR33939:SF1">
    <property type="entry name" value="DUF4371 DOMAIN-CONTAINING PROTEIN"/>
    <property type="match status" value="1"/>
</dbReference>
<name>A0A2W1B5H4_HELAM</name>
<evidence type="ECO:0000313" key="3">
    <source>
        <dbReference type="Proteomes" id="UP000249218"/>
    </source>
</evidence>
<dbReference type="EMBL" id="KZ150505">
    <property type="protein sequence ID" value="PZC70651.1"/>
    <property type="molecule type" value="Genomic_DNA"/>
</dbReference>
<evidence type="ECO:0008006" key="4">
    <source>
        <dbReference type="Google" id="ProtNLM"/>
    </source>
</evidence>
<dbReference type="OrthoDB" id="10039611at2759"/>
<feature type="region of interest" description="Disordered" evidence="1">
    <location>
        <begin position="1"/>
        <end position="62"/>
    </location>
</feature>
<accession>A0A2W1B5H4</accession>
<gene>
    <name evidence="2" type="primary">HaOG215319</name>
    <name evidence="2" type="ORF">B5X24_HaOG215319</name>
</gene>
<feature type="compositionally biased region" description="Basic and acidic residues" evidence="1">
    <location>
        <begin position="18"/>
        <end position="30"/>
    </location>
</feature>
<protein>
    <recommendedName>
        <fullName evidence="4">Tc1-like transposase DDE domain-containing protein</fullName>
    </recommendedName>
</protein>